<feature type="region of interest" description="Disordered" evidence="1">
    <location>
        <begin position="1"/>
        <end position="43"/>
    </location>
</feature>
<feature type="compositionally biased region" description="Basic and acidic residues" evidence="1">
    <location>
        <begin position="10"/>
        <end position="19"/>
    </location>
</feature>
<dbReference type="EMBL" id="AVOT02067199">
    <property type="protein sequence ID" value="MBW0558816.1"/>
    <property type="molecule type" value="Genomic_DNA"/>
</dbReference>
<organism evidence="2 3">
    <name type="scientific">Austropuccinia psidii MF-1</name>
    <dbReference type="NCBI Taxonomy" id="1389203"/>
    <lineage>
        <taxon>Eukaryota</taxon>
        <taxon>Fungi</taxon>
        <taxon>Dikarya</taxon>
        <taxon>Basidiomycota</taxon>
        <taxon>Pucciniomycotina</taxon>
        <taxon>Pucciniomycetes</taxon>
        <taxon>Pucciniales</taxon>
        <taxon>Sphaerophragmiaceae</taxon>
        <taxon>Austropuccinia</taxon>
    </lineage>
</organism>
<keyword evidence="3" id="KW-1185">Reference proteome</keyword>
<reference evidence="2" key="1">
    <citation type="submission" date="2021-03" db="EMBL/GenBank/DDBJ databases">
        <title>Draft genome sequence of rust myrtle Austropuccinia psidii MF-1, a brazilian biotype.</title>
        <authorList>
            <person name="Quecine M.C."/>
            <person name="Pachon D.M.R."/>
            <person name="Bonatelli M.L."/>
            <person name="Correr F.H."/>
            <person name="Franceschini L.M."/>
            <person name="Leite T.F."/>
            <person name="Margarido G.R.A."/>
            <person name="Almeida C.A."/>
            <person name="Ferrarezi J.A."/>
            <person name="Labate C.A."/>
        </authorList>
    </citation>
    <scope>NUCLEOTIDE SEQUENCE</scope>
    <source>
        <strain evidence="2">MF-1</strain>
    </source>
</reference>
<evidence type="ECO:0000313" key="2">
    <source>
        <dbReference type="EMBL" id="MBW0558816.1"/>
    </source>
</evidence>
<dbReference type="Proteomes" id="UP000765509">
    <property type="component" value="Unassembled WGS sequence"/>
</dbReference>
<comment type="caution">
    <text evidence="2">The sequence shown here is derived from an EMBL/GenBank/DDBJ whole genome shotgun (WGS) entry which is preliminary data.</text>
</comment>
<name>A0A9Q3PG15_9BASI</name>
<dbReference type="AlphaFoldDB" id="A0A9Q3PG15"/>
<feature type="compositionally biased region" description="Low complexity" evidence="1">
    <location>
        <begin position="20"/>
        <end position="34"/>
    </location>
</feature>
<evidence type="ECO:0000256" key="1">
    <source>
        <dbReference type="SAM" id="MobiDB-lite"/>
    </source>
</evidence>
<evidence type="ECO:0000313" key="3">
    <source>
        <dbReference type="Proteomes" id="UP000765509"/>
    </source>
</evidence>
<accession>A0A9Q3PG15</accession>
<gene>
    <name evidence="2" type="ORF">O181_098531</name>
</gene>
<sequence length="93" mass="10338">MEVDSSENSENSKDSEDSKASLSKSSSSTDSLPSVTELNEYGRSEVTLRKSRILEISSKTSQRKSYKPATSLKIYDALYLTCEPCQSNYHTSD</sequence>
<protein>
    <submittedName>
        <fullName evidence="2">Uncharacterized protein</fullName>
    </submittedName>
</protein>
<proteinExistence type="predicted"/>